<accession>A0A849BJ28</accession>
<dbReference type="AlphaFoldDB" id="A0A849BJ28"/>
<organism evidence="2 3">
    <name type="scientific">Pseudokineococcus marinus</name>
    <dbReference type="NCBI Taxonomy" id="351215"/>
    <lineage>
        <taxon>Bacteria</taxon>
        <taxon>Bacillati</taxon>
        <taxon>Actinomycetota</taxon>
        <taxon>Actinomycetes</taxon>
        <taxon>Kineosporiales</taxon>
        <taxon>Kineosporiaceae</taxon>
        <taxon>Pseudokineococcus</taxon>
    </lineage>
</organism>
<keyword evidence="1" id="KW-1133">Transmembrane helix</keyword>
<protein>
    <submittedName>
        <fullName evidence="2">Uncharacterized protein</fullName>
    </submittedName>
</protein>
<keyword evidence="1" id="KW-0812">Transmembrane</keyword>
<dbReference type="Proteomes" id="UP000555552">
    <property type="component" value="Unassembled WGS sequence"/>
</dbReference>
<keyword evidence="3" id="KW-1185">Reference proteome</keyword>
<name>A0A849BJ28_9ACTN</name>
<keyword evidence="1" id="KW-0472">Membrane</keyword>
<dbReference type="RefSeq" id="WP_171202461.1">
    <property type="nucleotide sequence ID" value="NZ_BAAANP010000079.1"/>
</dbReference>
<gene>
    <name evidence="2" type="ORF">HLB09_05830</name>
</gene>
<evidence type="ECO:0000313" key="2">
    <source>
        <dbReference type="EMBL" id="NNH22621.1"/>
    </source>
</evidence>
<dbReference type="EMBL" id="JABEMA010000054">
    <property type="protein sequence ID" value="NNH22621.1"/>
    <property type="molecule type" value="Genomic_DNA"/>
</dbReference>
<sequence>MHNPDAYERLSGQGQHKPCTCSQEQLDRYYAPSIIGRIYFWLIVIVVVTFLSGLLTEAIST</sequence>
<reference evidence="2 3" key="1">
    <citation type="submission" date="2020-05" db="EMBL/GenBank/DDBJ databases">
        <title>MicrobeNet Type strains.</title>
        <authorList>
            <person name="Nicholson A.C."/>
        </authorList>
    </citation>
    <scope>NUCLEOTIDE SEQUENCE [LARGE SCALE GENOMIC DNA]</scope>
    <source>
        <strain evidence="2 3">JCM 14547</strain>
    </source>
</reference>
<evidence type="ECO:0000256" key="1">
    <source>
        <dbReference type="SAM" id="Phobius"/>
    </source>
</evidence>
<proteinExistence type="predicted"/>
<feature type="transmembrane region" description="Helical" evidence="1">
    <location>
        <begin position="38"/>
        <end position="59"/>
    </location>
</feature>
<comment type="caution">
    <text evidence="2">The sequence shown here is derived from an EMBL/GenBank/DDBJ whole genome shotgun (WGS) entry which is preliminary data.</text>
</comment>
<evidence type="ECO:0000313" key="3">
    <source>
        <dbReference type="Proteomes" id="UP000555552"/>
    </source>
</evidence>